<dbReference type="Proteomes" id="UP001589693">
    <property type="component" value="Unassembled WGS sequence"/>
</dbReference>
<feature type="compositionally biased region" description="Low complexity" evidence="1">
    <location>
        <begin position="23"/>
        <end position="36"/>
    </location>
</feature>
<organism evidence="3 4">
    <name type="scientific">Allokutzneria oryzae</name>
    <dbReference type="NCBI Taxonomy" id="1378989"/>
    <lineage>
        <taxon>Bacteria</taxon>
        <taxon>Bacillati</taxon>
        <taxon>Actinomycetota</taxon>
        <taxon>Actinomycetes</taxon>
        <taxon>Pseudonocardiales</taxon>
        <taxon>Pseudonocardiaceae</taxon>
        <taxon>Allokutzneria</taxon>
    </lineage>
</organism>
<dbReference type="PANTHER" id="PTHR37809">
    <property type="entry name" value="RIBOSOMAL PROTEIN S12 METHYLTHIOTRANSFERASE ACCESSORY FACTOR YCAO"/>
    <property type="match status" value="1"/>
</dbReference>
<accession>A0ABV6AAD6</accession>
<evidence type="ECO:0000256" key="1">
    <source>
        <dbReference type="SAM" id="MobiDB-lite"/>
    </source>
</evidence>
<dbReference type="Pfam" id="PF02624">
    <property type="entry name" value="YcaO"/>
    <property type="match status" value="1"/>
</dbReference>
<protein>
    <submittedName>
        <fullName evidence="3">YcaO-like family protein</fullName>
    </submittedName>
</protein>
<evidence type="ECO:0000259" key="2">
    <source>
        <dbReference type="PROSITE" id="PS51664"/>
    </source>
</evidence>
<feature type="compositionally biased region" description="Basic and acidic residues" evidence="1">
    <location>
        <begin position="37"/>
        <end position="48"/>
    </location>
</feature>
<dbReference type="EMBL" id="JBHLZU010000036">
    <property type="protein sequence ID" value="MFB9909600.1"/>
    <property type="molecule type" value="Genomic_DNA"/>
</dbReference>
<dbReference type="NCBIfam" id="TIGR00702">
    <property type="entry name" value="YcaO-type kinase domain"/>
    <property type="match status" value="1"/>
</dbReference>
<feature type="region of interest" description="Disordered" evidence="1">
    <location>
        <begin position="1"/>
        <end position="48"/>
    </location>
</feature>
<sequence>MSDPELEGRAGGVTGPLRASVATAEPTEPTGSGEPEPAGRQDDQRLRSPRETLDWLGEKLRAVGITRLADLTWLDEIGIPVYQAIRPDAWLLSVSQGKGLTREAAKVGAAMEAIELWHAERVEPDVPTAEAGTVSPGLGYRLRDLDRTPRSCLNPGMRLAWNHARRLDGSGETLVPTACLRLDGRVRPEWTPPVFSGTTNGLASGNTFGEAVRHGLTEVIERDALARHQRSGRRPPLLRLDTVDGPAADLLALFAEAEVEVLVEVLPGPCGVPCFGARIFSDAFPVHSRGYGCHLDARTALCRALTEAAQSRVTYIAGTRDDVGKPAYRQTSPFATLRDRESFSAGTAAPGDALDFGDVHSLPVRGTEQDVALLVERVTAATGVCPVAVDLTRADLGVPVARVVAPRLLFPQHL</sequence>
<name>A0ABV6AAD6_9PSEU</name>
<evidence type="ECO:0000313" key="4">
    <source>
        <dbReference type="Proteomes" id="UP001589693"/>
    </source>
</evidence>
<keyword evidence="4" id="KW-1185">Reference proteome</keyword>
<dbReference type="InterPro" id="IPR003776">
    <property type="entry name" value="YcaO-like_dom"/>
</dbReference>
<proteinExistence type="predicted"/>
<dbReference type="RefSeq" id="WP_377862505.1">
    <property type="nucleotide sequence ID" value="NZ_JBHLZU010000036.1"/>
</dbReference>
<dbReference type="Gene3D" id="3.30.1330.230">
    <property type="match status" value="2"/>
</dbReference>
<dbReference type="PANTHER" id="PTHR37809:SF1">
    <property type="entry name" value="RIBOSOMAL PROTEIN S12 METHYLTHIOTRANSFERASE ACCESSORY FACTOR YCAO"/>
    <property type="match status" value="1"/>
</dbReference>
<evidence type="ECO:0000313" key="3">
    <source>
        <dbReference type="EMBL" id="MFB9909600.1"/>
    </source>
</evidence>
<feature type="domain" description="YcaO" evidence="2">
    <location>
        <begin position="97"/>
        <end position="414"/>
    </location>
</feature>
<reference evidence="3 4" key="1">
    <citation type="submission" date="2024-09" db="EMBL/GenBank/DDBJ databases">
        <authorList>
            <person name="Sun Q."/>
            <person name="Mori K."/>
        </authorList>
    </citation>
    <scope>NUCLEOTIDE SEQUENCE [LARGE SCALE GENOMIC DNA]</scope>
    <source>
        <strain evidence="3 4">TBRC 7907</strain>
    </source>
</reference>
<comment type="caution">
    <text evidence="3">The sequence shown here is derived from an EMBL/GenBank/DDBJ whole genome shotgun (WGS) entry which is preliminary data.</text>
</comment>
<dbReference type="PROSITE" id="PS51664">
    <property type="entry name" value="YCAO"/>
    <property type="match status" value="1"/>
</dbReference>
<gene>
    <name evidence="3" type="ORF">ACFFQA_37175</name>
</gene>